<comment type="similarity">
    <text evidence="7">Belongs to the binding-protein-dependent transport system permease family.</text>
</comment>
<accession>A0A564RY99</accession>
<organism evidence="9 10">
    <name type="scientific">Bifidobacterium longum subsp. infantis</name>
    <dbReference type="NCBI Taxonomy" id="1682"/>
    <lineage>
        <taxon>Bacteria</taxon>
        <taxon>Bacillati</taxon>
        <taxon>Actinomycetota</taxon>
        <taxon>Actinomycetes</taxon>
        <taxon>Bifidobacteriales</taxon>
        <taxon>Bifidobacteriaceae</taxon>
        <taxon>Bifidobacterium</taxon>
    </lineage>
</organism>
<evidence type="ECO:0000256" key="3">
    <source>
        <dbReference type="ARBA" id="ARBA00022475"/>
    </source>
</evidence>
<evidence type="ECO:0000259" key="8">
    <source>
        <dbReference type="PROSITE" id="PS50928"/>
    </source>
</evidence>
<sequence>MNAKTVKGLPEGKPSFVARSQRVRHNSIFFDVANAALLLLFTIIIVVPVWNIVISSFATSESLSENDFIFWPKALSLDNYAAVFSDDGLWQSLFISVSRTAVGVIAHTMFCAVFAYPLSKAYLKGRSVYSAMGIITMFFSGGMIPTYLLIKSLGLLDSFWVYIIPGLFSYYDVIILMNFFRQVPNSLIDSARIDGAGELRVFSSIILPLSKPALATIALFHGVAQWNDFMTTKLYINNEALYPLQMRLYEIIVRSQASAQMGTVGSLMVDTTTRGMRLATIIITIAPILILYPFVQRYFVSGTMLGAVKG</sequence>
<dbReference type="EMBL" id="CABHML010000041">
    <property type="protein sequence ID" value="VUW83169.1"/>
    <property type="molecule type" value="Genomic_DNA"/>
</dbReference>
<feature type="domain" description="ABC transmembrane type-1" evidence="8">
    <location>
        <begin position="89"/>
        <end position="295"/>
    </location>
</feature>
<dbReference type="RefSeq" id="WP_015438363.1">
    <property type="nucleotide sequence ID" value="NZ_CABHML010000041.1"/>
</dbReference>
<reference evidence="9 10" key="1">
    <citation type="submission" date="2019-07" db="EMBL/GenBank/DDBJ databases">
        <authorList>
            <person name="Chang H.-W."/>
            <person name="Raman A."/>
            <person name="Venkatesh S."/>
            <person name="Gehrig J."/>
        </authorList>
    </citation>
    <scope>NUCLEOTIDE SEQUENCE [LARGE SCALE GENOMIC DNA]</scope>
    <source>
        <strain evidence="9">B.longum_ssp_infantis_4</strain>
    </source>
</reference>
<evidence type="ECO:0000256" key="6">
    <source>
        <dbReference type="ARBA" id="ARBA00023136"/>
    </source>
</evidence>
<dbReference type="PANTHER" id="PTHR43744">
    <property type="entry name" value="ABC TRANSPORTER PERMEASE PROTEIN MG189-RELATED-RELATED"/>
    <property type="match status" value="1"/>
</dbReference>
<dbReference type="InterPro" id="IPR035906">
    <property type="entry name" value="MetI-like_sf"/>
</dbReference>
<gene>
    <name evidence="9" type="primary">araQ_4</name>
    <name evidence="9" type="ORF">BLONGUMMC1_00885</name>
</gene>
<dbReference type="PROSITE" id="PS50928">
    <property type="entry name" value="ABC_TM1"/>
    <property type="match status" value="1"/>
</dbReference>
<dbReference type="GO" id="GO:0055085">
    <property type="term" value="P:transmembrane transport"/>
    <property type="evidence" value="ECO:0007669"/>
    <property type="project" value="InterPro"/>
</dbReference>
<keyword evidence="4" id="KW-0812">Transmembrane</keyword>
<dbReference type="AlphaFoldDB" id="A0A564RY99"/>
<dbReference type="Gene3D" id="1.10.3720.10">
    <property type="entry name" value="MetI-like"/>
    <property type="match status" value="1"/>
</dbReference>
<dbReference type="InterPro" id="IPR000515">
    <property type="entry name" value="MetI-like"/>
</dbReference>
<dbReference type="PANTHER" id="PTHR43744:SF9">
    <property type="entry name" value="POLYGALACTURONAN_RHAMNOGALACTURONAN TRANSPORT SYSTEM PERMEASE PROTEIN YTCP"/>
    <property type="match status" value="1"/>
</dbReference>
<keyword evidence="5" id="KW-1133">Transmembrane helix</keyword>
<dbReference type="GO" id="GO:0005886">
    <property type="term" value="C:plasma membrane"/>
    <property type="evidence" value="ECO:0007669"/>
    <property type="project" value="UniProtKB-SubCell"/>
</dbReference>
<keyword evidence="6" id="KW-0472">Membrane</keyword>
<evidence type="ECO:0000256" key="5">
    <source>
        <dbReference type="ARBA" id="ARBA00022989"/>
    </source>
</evidence>
<name>A0A564RY99_BIFLI</name>
<evidence type="ECO:0000313" key="9">
    <source>
        <dbReference type="EMBL" id="VUW83169.1"/>
    </source>
</evidence>
<evidence type="ECO:0000256" key="2">
    <source>
        <dbReference type="ARBA" id="ARBA00022448"/>
    </source>
</evidence>
<dbReference type="CDD" id="cd06261">
    <property type="entry name" value="TM_PBP2"/>
    <property type="match status" value="1"/>
</dbReference>
<proteinExistence type="inferred from homology"/>
<dbReference type="SUPFAM" id="SSF161098">
    <property type="entry name" value="MetI-like"/>
    <property type="match status" value="1"/>
</dbReference>
<keyword evidence="2 7" id="KW-0813">Transport</keyword>
<dbReference type="Proteomes" id="UP000319252">
    <property type="component" value="Unassembled WGS sequence"/>
</dbReference>
<dbReference type="Pfam" id="PF00528">
    <property type="entry name" value="BPD_transp_1"/>
    <property type="match status" value="1"/>
</dbReference>
<comment type="subcellular location">
    <subcellularLocation>
        <location evidence="1 7">Cell membrane</location>
        <topology evidence="1 7">Multi-pass membrane protein</topology>
    </subcellularLocation>
</comment>
<evidence type="ECO:0000313" key="10">
    <source>
        <dbReference type="Proteomes" id="UP000319252"/>
    </source>
</evidence>
<evidence type="ECO:0000256" key="4">
    <source>
        <dbReference type="ARBA" id="ARBA00022692"/>
    </source>
</evidence>
<evidence type="ECO:0000256" key="7">
    <source>
        <dbReference type="RuleBase" id="RU363032"/>
    </source>
</evidence>
<evidence type="ECO:0000256" key="1">
    <source>
        <dbReference type="ARBA" id="ARBA00004651"/>
    </source>
</evidence>
<protein>
    <submittedName>
        <fullName evidence="9">L-arabinose transport system permease protein AraQ</fullName>
    </submittedName>
</protein>
<keyword evidence="3" id="KW-1003">Cell membrane</keyword>